<dbReference type="EnsemblMetazoa" id="ACUA019608-RA">
    <property type="protein sequence ID" value="ACUA019608-PA"/>
    <property type="gene ID" value="ACUA019608"/>
</dbReference>
<feature type="region of interest" description="Disordered" evidence="1">
    <location>
        <begin position="1"/>
        <end position="71"/>
    </location>
</feature>
<protein>
    <submittedName>
        <fullName evidence="2">Uncharacterized protein</fullName>
    </submittedName>
</protein>
<evidence type="ECO:0000256" key="1">
    <source>
        <dbReference type="SAM" id="MobiDB-lite"/>
    </source>
</evidence>
<dbReference type="EMBL" id="AXCM01004857">
    <property type="status" value="NOT_ANNOTATED_CDS"/>
    <property type="molecule type" value="Genomic_DNA"/>
</dbReference>
<reference evidence="2" key="2">
    <citation type="submission" date="2020-05" db="UniProtKB">
        <authorList>
            <consortium name="EnsemblMetazoa"/>
        </authorList>
    </citation>
    <scope>IDENTIFICATION</scope>
    <source>
        <strain evidence="2">A-37</strain>
    </source>
</reference>
<name>A0A182MJ88_9DIPT</name>
<proteinExistence type="predicted"/>
<dbReference type="EMBL" id="AXCM01004856">
    <property type="status" value="NOT_ANNOTATED_CDS"/>
    <property type="molecule type" value="Genomic_DNA"/>
</dbReference>
<organism evidence="2 3">
    <name type="scientific">Anopheles culicifacies</name>
    <dbReference type="NCBI Taxonomy" id="139723"/>
    <lineage>
        <taxon>Eukaryota</taxon>
        <taxon>Metazoa</taxon>
        <taxon>Ecdysozoa</taxon>
        <taxon>Arthropoda</taxon>
        <taxon>Hexapoda</taxon>
        <taxon>Insecta</taxon>
        <taxon>Pterygota</taxon>
        <taxon>Neoptera</taxon>
        <taxon>Endopterygota</taxon>
        <taxon>Diptera</taxon>
        <taxon>Nematocera</taxon>
        <taxon>Culicoidea</taxon>
        <taxon>Culicidae</taxon>
        <taxon>Anophelinae</taxon>
        <taxon>Anopheles</taxon>
        <taxon>culicifacies species complex</taxon>
    </lineage>
</organism>
<evidence type="ECO:0000313" key="2">
    <source>
        <dbReference type="EnsemblMetazoa" id="ACUA019608-PA"/>
    </source>
</evidence>
<keyword evidence="3" id="KW-1185">Reference proteome</keyword>
<sequence length="120" mass="13310">MSTILKPSTPPTTSPGPPTTESYSDLWSNRILNDSAGGLHHHHGGQHSNSYSGHVVDKNSKYSSNLNEIDRSEQKSFDTNVIYWPPETNRNNQGAINTTRNILSIIFSTCMLLLARISLQ</sequence>
<dbReference type="AlphaFoldDB" id="A0A182MJ88"/>
<accession>A0A182MJ88</accession>
<dbReference type="VEuPathDB" id="VectorBase:ACUA019608"/>
<feature type="compositionally biased region" description="Pro residues" evidence="1">
    <location>
        <begin position="8"/>
        <end position="18"/>
    </location>
</feature>
<reference evidence="3" key="1">
    <citation type="submission" date="2013-09" db="EMBL/GenBank/DDBJ databases">
        <title>The Genome Sequence of Anopheles culicifacies species A.</title>
        <authorList>
            <consortium name="The Broad Institute Genomics Platform"/>
            <person name="Neafsey D.E."/>
            <person name="Besansky N."/>
            <person name="Howell P."/>
            <person name="Walton C."/>
            <person name="Young S.K."/>
            <person name="Zeng Q."/>
            <person name="Gargeya S."/>
            <person name="Fitzgerald M."/>
            <person name="Haas B."/>
            <person name="Abouelleil A."/>
            <person name="Allen A.W."/>
            <person name="Alvarado L."/>
            <person name="Arachchi H.M."/>
            <person name="Berlin A.M."/>
            <person name="Chapman S.B."/>
            <person name="Gainer-Dewar J."/>
            <person name="Goldberg J."/>
            <person name="Griggs A."/>
            <person name="Gujja S."/>
            <person name="Hansen M."/>
            <person name="Howarth C."/>
            <person name="Imamovic A."/>
            <person name="Ireland A."/>
            <person name="Larimer J."/>
            <person name="McCowan C."/>
            <person name="Murphy C."/>
            <person name="Pearson M."/>
            <person name="Poon T.W."/>
            <person name="Priest M."/>
            <person name="Roberts A."/>
            <person name="Saif S."/>
            <person name="Shea T."/>
            <person name="Sisk P."/>
            <person name="Sykes S."/>
            <person name="Wortman J."/>
            <person name="Nusbaum C."/>
            <person name="Birren B."/>
        </authorList>
    </citation>
    <scope>NUCLEOTIDE SEQUENCE [LARGE SCALE GENOMIC DNA]</scope>
    <source>
        <strain evidence="3">A-37</strain>
    </source>
</reference>
<evidence type="ECO:0000313" key="3">
    <source>
        <dbReference type="Proteomes" id="UP000075883"/>
    </source>
</evidence>
<dbReference type="Proteomes" id="UP000075883">
    <property type="component" value="Unassembled WGS sequence"/>
</dbReference>